<evidence type="ECO:0000256" key="5">
    <source>
        <dbReference type="SAM" id="SignalP"/>
    </source>
</evidence>
<comment type="caution">
    <text evidence="7">The sequence shown here is derived from an EMBL/GenBank/DDBJ whole genome shotgun (WGS) entry which is preliminary data.</text>
</comment>
<keyword evidence="3 5" id="KW-0732">Signal</keyword>
<name>A0A4U5ND47_STECR</name>
<feature type="signal peptide" evidence="5">
    <location>
        <begin position="1"/>
        <end position="23"/>
    </location>
</feature>
<reference evidence="7 8" key="1">
    <citation type="journal article" date="2015" name="Genome Biol.">
        <title>Comparative genomics of Steinernema reveals deeply conserved gene regulatory networks.</title>
        <authorList>
            <person name="Dillman A.R."/>
            <person name="Macchietto M."/>
            <person name="Porter C.F."/>
            <person name="Rogers A."/>
            <person name="Williams B."/>
            <person name="Antoshechkin I."/>
            <person name="Lee M.M."/>
            <person name="Goodwin Z."/>
            <person name="Lu X."/>
            <person name="Lewis E.E."/>
            <person name="Goodrich-Blair H."/>
            <person name="Stock S.P."/>
            <person name="Adams B.J."/>
            <person name="Sternberg P.W."/>
            <person name="Mortazavi A."/>
        </authorList>
    </citation>
    <scope>NUCLEOTIDE SEQUENCE [LARGE SCALE GENOMIC DNA]</scope>
    <source>
        <strain evidence="7 8">ALL</strain>
    </source>
</reference>
<accession>A0A4U5ND47</accession>
<dbReference type="InterPro" id="IPR019819">
    <property type="entry name" value="Carboxylesterase_B_CS"/>
</dbReference>
<dbReference type="InterPro" id="IPR002018">
    <property type="entry name" value="CarbesteraseB"/>
</dbReference>
<protein>
    <recommendedName>
        <fullName evidence="6">Carboxylesterase type B domain-containing protein</fullName>
    </recommendedName>
</protein>
<dbReference type="Proteomes" id="UP000298663">
    <property type="component" value="Unassembled WGS sequence"/>
</dbReference>
<feature type="transmembrane region" description="Helical" evidence="4">
    <location>
        <begin position="657"/>
        <end position="681"/>
    </location>
</feature>
<evidence type="ECO:0000259" key="6">
    <source>
        <dbReference type="Pfam" id="PF00135"/>
    </source>
</evidence>
<dbReference type="Gene3D" id="3.40.50.1820">
    <property type="entry name" value="alpha/beta hydrolase"/>
    <property type="match status" value="1"/>
</dbReference>
<dbReference type="SUPFAM" id="SSF53474">
    <property type="entry name" value="alpha/beta-Hydrolases"/>
    <property type="match status" value="1"/>
</dbReference>
<evidence type="ECO:0000313" key="7">
    <source>
        <dbReference type="EMBL" id="TKR80859.1"/>
    </source>
</evidence>
<reference evidence="7 8" key="2">
    <citation type="journal article" date="2019" name="G3 (Bethesda)">
        <title>Hybrid Assembly of the Genome of the Entomopathogenic Nematode Steinernema carpocapsae Identifies the X-Chromosome.</title>
        <authorList>
            <person name="Serra L."/>
            <person name="Macchietto M."/>
            <person name="Macias-Munoz A."/>
            <person name="McGill C.J."/>
            <person name="Rodriguez I.M."/>
            <person name="Rodriguez B."/>
            <person name="Murad R."/>
            <person name="Mortazavi A."/>
        </authorList>
    </citation>
    <scope>NUCLEOTIDE SEQUENCE [LARGE SCALE GENOMIC DNA]</scope>
    <source>
        <strain evidence="7 8">ALL</strain>
    </source>
</reference>
<dbReference type="GO" id="GO:0016787">
    <property type="term" value="F:hydrolase activity"/>
    <property type="evidence" value="ECO:0007669"/>
    <property type="project" value="InterPro"/>
</dbReference>
<keyword evidence="4" id="KW-0472">Membrane</keyword>
<dbReference type="Pfam" id="PF00135">
    <property type="entry name" value="COesterase"/>
    <property type="match status" value="1"/>
</dbReference>
<evidence type="ECO:0000256" key="4">
    <source>
        <dbReference type="SAM" id="Phobius"/>
    </source>
</evidence>
<dbReference type="PANTHER" id="PTHR43903">
    <property type="entry name" value="NEUROLIGIN"/>
    <property type="match status" value="1"/>
</dbReference>
<dbReference type="InterPro" id="IPR029058">
    <property type="entry name" value="AB_hydrolase_fold"/>
</dbReference>
<keyword evidence="4" id="KW-1133">Transmembrane helix</keyword>
<keyword evidence="8" id="KW-1185">Reference proteome</keyword>
<feature type="domain" description="Carboxylesterase type B" evidence="6">
    <location>
        <begin position="29"/>
        <end position="618"/>
    </location>
</feature>
<evidence type="ECO:0000256" key="3">
    <source>
        <dbReference type="ARBA" id="ARBA00022729"/>
    </source>
</evidence>
<dbReference type="InterPro" id="IPR051093">
    <property type="entry name" value="Neuroligin/BSAL"/>
</dbReference>
<sequence>MASLGCLLALCVLLVTQISVFRAQNLEKSRSVWVEQGLVRGKIYKIGDRQLQIFRGIPYAEAPVGNLRFQRPVKKSRWENEYSAVEYGPPCIQFMDFHSNDRFSSENIKRQSEDCLYLNIFSPYDSLDESKLYPIVVWIHGGSFLAGSGDTGIDMETLAKNFVFKGITVVTINYRLGPLGFMSVNYDSHIDANFGIWDQKMALDWIHLNIKQFNGNPAQVTIMGESAGAAAVSLLALSPLTKNIVHQAIAMSGSAMAGWAIERQQNPNWDIQNVADYIRCEKTISSEDLADILAHQPKQNRSKYCNLQDAIPNCLRNKGEMNVEELLLCFQQEVNFTNPLFRRALATELGVSKMVVDNELVVAAGAALAQKNARVPLLTGVARREWAHKKPEFYNFDRYDNMTWDTVVDSVRRIIENVFMARLPHRVSNSTIDLISNVTVLRYIDDTKSDLRMPSVVTKLQNLEADIEFVSPCQKEVDAYAENDVDVFLYSFDYVPQGTVVEEEFRWFSMFGNNTVAIKRNEKSLPGNEMSAFHGLDHAFMFTKGYSSNFQIDPFSKRDKQMSRVLTNMLANFITQGNPSTELYQWNAYNNETQSYTSIDLPPKSVDGKLHWPAPDFWNVEAEMLSEYSLIEKSMLKELSASLSSEDRIQLNAYRRAWYALWLLVAIIGALVWITICYLVINKSQRFSTKPYDNIIVNR</sequence>
<comment type="similarity">
    <text evidence="2">Belongs to the 'GDXG' lipolytic enzyme family.</text>
</comment>
<feature type="chain" id="PRO_5020468477" description="Carboxylesterase type B domain-containing protein" evidence="5">
    <location>
        <begin position="24"/>
        <end position="699"/>
    </location>
</feature>
<dbReference type="InterPro" id="IPR002168">
    <property type="entry name" value="Lipase_GDXG_HIS_AS"/>
</dbReference>
<evidence type="ECO:0000313" key="8">
    <source>
        <dbReference type="Proteomes" id="UP000298663"/>
    </source>
</evidence>
<dbReference type="EMBL" id="AZBU02000004">
    <property type="protein sequence ID" value="TKR80859.1"/>
    <property type="molecule type" value="Genomic_DNA"/>
</dbReference>
<dbReference type="AlphaFoldDB" id="A0A4U5ND47"/>
<keyword evidence="4" id="KW-0812">Transmembrane</keyword>
<evidence type="ECO:0000256" key="1">
    <source>
        <dbReference type="ARBA" id="ARBA00005964"/>
    </source>
</evidence>
<proteinExistence type="inferred from homology"/>
<comment type="similarity">
    <text evidence="1">Belongs to the type-B carboxylesterase/lipase family.</text>
</comment>
<dbReference type="OrthoDB" id="19653at2759"/>
<evidence type="ECO:0000256" key="2">
    <source>
        <dbReference type="ARBA" id="ARBA00010515"/>
    </source>
</evidence>
<organism evidence="7 8">
    <name type="scientific">Steinernema carpocapsae</name>
    <name type="common">Entomopathogenic nematode</name>
    <dbReference type="NCBI Taxonomy" id="34508"/>
    <lineage>
        <taxon>Eukaryota</taxon>
        <taxon>Metazoa</taxon>
        <taxon>Ecdysozoa</taxon>
        <taxon>Nematoda</taxon>
        <taxon>Chromadorea</taxon>
        <taxon>Rhabditida</taxon>
        <taxon>Tylenchina</taxon>
        <taxon>Panagrolaimomorpha</taxon>
        <taxon>Strongyloidoidea</taxon>
        <taxon>Steinernematidae</taxon>
        <taxon>Steinernema</taxon>
    </lineage>
</organism>
<dbReference type="PROSITE" id="PS01173">
    <property type="entry name" value="LIPASE_GDXG_HIS"/>
    <property type="match status" value="1"/>
</dbReference>
<dbReference type="PROSITE" id="PS00941">
    <property type="entry name" value="CARBOXYLESTERASE_B_2"/>
    <property type="match status" value="1"/>
</dbReference>
<gene>
    <name evidence="7" type="ORF">L596_014850</name>
</gene>